<dbReference type="AlphaFoldDB" id="A0AAD5U971"/>
<comment type="caution">
    <text evidence="6">The sequence shown here is derived from an EMBL/GenBank/DDBJ whole genome shotgun (WGS) entry which is preliminary data.</text>
</comment>
<evidence type="ECO:0000256" key="2">
    <source>
        <dbReference type="ARBA" id="ARBA00010742"/>
    </source>
</evidence>
<dbReference type="PANTHER" id="PTHR30024:SF47">
    <property type="entry name" value="TAURINE-BINDING PERIPLASMIC PROTEIN"/>
    <property type="match status" value="1"/>
</dbReference>
<dbReference type="PANTHER" id="PTHR30024">
    <property type="entry name" value="ALIPHATIC SULFONATES-BINDING PROTEIN-RELATED"/>
    <property type="match status" value="1"/>
</dbReference>
<gene>
    <name evidence="6" type="ORF">HK099_006722</name>
</gene>
<comment type="similarity">
    <text evidence="2">Belongs to the bacterial solute-binding protein SsuA/TauA family.</text>
</comment>
<sequence>MSPPIGITATNISSAFQLRIGCVPEHFSSPIYQIIDSGVFPNAVIVFHFLLYFVLIIAIKVNCPGGTGQMIQYLKEDKIDIAFALTEGLIANLVNDLIKRKRVDEGLTRISFDSDEAKSDNMENEFKIIGTYVSRPLTWSIASHINLKKEGEDNFDKFSGYETIKNWKIGVSRFGSGSHIIPFVLADSMGWLDDGQKIPFEFVVLNNINGLINGIKENKCDTFLWERFTTKPYYDENIVHHLSNITPPWPAFTIAATDKILLTKLSLVKDFLRVLNTQTTKFDQNKADNVEFIKDSFSLKEKDVLNWLNTVEYQKDIFSVDFEVFKSCFNILKKSKVILNGDNLNFEDVVGDVIFNETKLIY</sequence>
<accession>A0AAD5U971</accession>
<dbReference type="GO" id="GO:0042597">
    <property type="term" value="C:periplasmic space"/>
    <property type="evidence" value="ECO:0007669"/>
    <property type="project" value="UniProtKB-SubCell"/>
</dbReference>
<evidence type="ECO:0000259" key="5">
    <source>
        <dbReference type="Pfam" id="PF22384"/>
    </source>
</evidence>
<evidence type="ECO:0000256" key="3">
    <source>
        <dbReference type="ARBA" id="ARBA00022729"/>
    </source>
</evidence>
<keyword evidence="4" id="KW-0812">Transmembrane</keyword>
<feature type="transmembrane region" description="Helical" evidence="4">
    <location>
        <begin position="39"/>
        <end position="59"/>
    </location>
</feature>
<proteinExistence type="inferred from homology"/>
<dbReference type="EMBL" id="JADGJW010000006">
    <property type="protein sequence ID" value="KAJ3228097.1"/>
    <property type="molecule type" value="Genomic_DNA"/>
</dbReference>
<dbReference type="Proteomes" id="UP001211065">
    <property type="component" value="Unassembled WGS sequence"/>
</dbReference>
<evidence type="ECO:0000256" key="1">
    <source>
        <dbReference type="ARBA" id="ARBA00004418"/>
    </source>
</evidence>
<organism evidence="6 7">
    <name type="scientific">Clydaea vesicula</name>
    <dbReference type="NCBI Taxonomy" id="447962"/>
    <lineage>
        <taxon>Eukaryota</taxon>
        <taxon>Fungi</taxon>
        <taxon>Fungi incertae sedis</taxon>
        <taxon>Chytridiomycota</taxon>
        <taxon>Chytridiomycota incertae sedis</taxon>
        <taxon>Chytridiomycetes</taxon>
        <taxon>Lobulomycetales</taxon>
        <taxon>Lobulomycetaceae</taxon>
        <taxon>Clydaea</taxon>
    </lineage>
</organism>
<keyword evidence="3" id="KW-0732">Signal</keyword>
<keyword evidence="4" id="KW-1133">Transmembrane helix</keyword>
<evidence type="ECO:0000313" key="6">
    <source>
        <dbReference type="EMBL" id="KAJ3228097.1"/>
    </source>
</evidence>
<keyword evidence="7" id="KW-1185">Reference proteome</keyword>
<feature type="domain" description="Ca3427-like PBP 2" evidence="5">
    <location>
        <begin position="165"/>
        <end position="245"/>
    </location>
</feature>
<evidence type="ECO:0000313" key="7">
    <source>
        <dbReference type="Proteomes" id="UP001211065"/>
    </source>
</evidence>
<evidence type="ECO:0000256" key="4">
    <source>
        <dbReference type="SAM" id="Phobius"/>
    </source>
</evidence>
<dbReference type="InterPro" id="IPR054364">
    <property type="entry name" value="Ca3427-like_PBP2"/>
</dbReference>
<dbReference type="Gene3D" id="3.40.190.10">
    <property type="entry name" value="Periplasmic binding protein-like II"/>
    <property type="match status" value="2"/>
</dbReference>
<name>A0AAD5U971_9FUNG</name>
<keyword evidence="4" id="KW-0472">Membrane</keyword>
<protein>
    <recommendedName>
        <fullName evidence="5">Ca3427-like PBP 2 domain-containing protein</fullName>
    </recommendedName>
</protein>
<reference evidence="6" key="1">
    <citation type="submission" date="2020-05" db="EMBL/GenBank/DDBJ databases">
        <title>Phylogenomic resolution of chytrid fungi.</title>
        <authorList>
            <person name="Stajich J.E."/>
            <person name="Amses K."/>
            <person name="Simmons R."/>
            <person name="Seto K."/>
            <person name="Myers J."/>
            <person name="Bonds A."/>
            <person name="Quandt C.A."/>
            <person name="Barry K."/>
            <person name="Liu P."/>
            <person name="Grigoriev I."/>
            <person name="Longcore J.E."/>
            <person name="James T.Y."/>
        </authorList>
    </citation>
    <scope>NUCLEOTIDE SEQUENCE</scope>
    <source>
        <strain evidence="6">JEL0476</strain>
    </source>
</reference>
<dbReference type="Pfam" id="PF22384">
    <property type="entry name" value="PBP2_Ca3427_like"/>
    <property type="match status" value="1"/>
</dbReference>
<comment type="subcellular location">
    <subcellularLocation>
        <location evidence="1">Periplasm</location>
    </subcellularLocation>
</comment>